<comment type="caution">
    <text evidence="2">The sequence shown here is derived from an EMBL/GenBank/DDBJ whole genome shotgun (WGS) entry which is preliminary data.</text>
</comment>
<dbReference type="AlphaFoldDB" id="A0A841T9Q2"/>
<reference evidence="2 3" key="1">
    <citation type="submission" date="2020-08" db="EMBL/GenBank/DDBJ databases">
        <title>Cohnella phylogeny.</title>
        <authorList>
            <person name="Dunlap C."/>
        </authorList>
    </citation>
    <scope>NUCLEOTIDE SEQUENCE [LARGE SCALE GENOMIC DNA]</scope>
    <source>
        <strain evidence="2 3">DSM 25241</strain>
    </source>
</reference>
<evidence type="ECO:0000256" key="1">
    <source>
        <dbReference type="SAM" id="MobiDB-lite"/>
    </source>
</evidence>
<sequence length="75" mass="8346">MEPSVDAYIGTRMDASLIPARQPVPDARRRKMERTWRRSMQAGGSRRAGQAGRRNGHRQIFGGIGRQGSILTRGP</sequence>
<feature type="compositionally biased region" description="Low complexity" evidence="1">
    <location>
        <begin position="41"/>
        <end position="53"/>
    </location>
</feature>
<dbReference type="RefSeq" id="WP_185123151.1">
    <property type="nucleotide sequence ID" value="NZ_JACJVQ010000026.1"/>
</dbReference>
<accession>A0A841T9Q2</accession>
<evidence type="ECO:0000313" key="2">
    <source>
        <dbReference type="EMBL" id="MBB6637941.1"/>
    </source>
</evidence>
<gene>
    <name evidence="2" type="ORF">H7B67_27755</name>
</gene>
<keyword evidence="3" id="KW-1185">Reference proteome</keyword>
<feature type="region of interest" description="Disordered" evidence="1">
    <location>
        <begin position="27"/>
        <end position="75"/>
    </location>
</feature>
<evidence type="ECO:0000313" key="3">
    <source>
        <dbReference type="Proteomes" id="UP000535838"/>
    </source>
</evidence>
<dbReference type="EMBL" id="JACJVQ010000026">
    <property type="protein sequence ID" value="MBB6637941.1"/>
    <property type="molecule type" value="Genomic_DNA"/>
</dbReference>
<organism evidence="2 3">
    <name type="scientific">Cohnella thailandensis</name>
    <dbReference type="NCBI Taxonomy" id="557557"/>
    <lineage>
        <taxon>Bacteria</taxon>
        <taxon>Bacillati</taxon>
        <taxon>Bacillota</taxon>
        <taxon>Bacilli</taxon>
        <taxon>Bacillales</taxon>
        <taxon>Paenibacillaceae</taxon>
        <taxon>Cohnella</taxon>
    </lineage>
</organism>
<name>A0A841T9Q2_9BACL</name>
<dbReference type="Proteomes" id="UP000535838">
    <property type="component" value="Unassembled WGS sequence"/>
</dbReference>
<proteinExistence type="predicted"/>
<protein>
    <submittedName>
        <fullName evidence="2">Uncharacterized protein</fullName>
    </submittedName>
</protein>